<gene>
    <name evidence="2" type="ORF">MUN86_12555</name>
</gene>
<dbReference type="InterPro" id="IPR010982">
    <property type="entry name" value="Lambda_DNA-bd_dom_sf"/>
</dbReference>
<dbReference type="InterPro" id="IPR001387">
    <property type="entry name" value="Cro/C1-type_HTH"/>
</dbReference>
<name>A0ABY4G0M8_9BACT</name>
<evidence type="ECO:0000313" key="3">
    <source>
        <dbReference type="Proteomes" id="UP000830401"/>
    </source>
</evidence>
<dbReference type="RefSeq" id="WP_245118232.1">
    <property type="nucleotide sequence ID" value="NZ_CP095061.1"/>
</dbReference>
<evidence type="ECO:0000313" key="2">
    <source>
        <dbReference type="EMBL" id="UOQ64422.1"/>
    </source>
</evidence>
<dbReference type="SMART" id="SM00530">
    <property type="entry name" value="HTH_XRE"/>
    <property type="match status" value="1"/>
</dbReference>
<organism evidence="2 3">
    <name type="scientific">Hymenobacter volaticus</name>
    <dbReference type="NCBI Taxonomy" id="2932254"/>
    <lineage>
        <taxon>Bacteria</taxon>
        <taxon>Pseudomonadati</taxon>
        <taxon>Bacteroidota</taxon>
        <taxon>Cytophagia</taxon>
        <taxon>Cytophagales</taxon>
        <taxon>Hymenobacteraceae</taxon>
        <taxon>Hymenobacter</taxon>
    </lineage>
</organism>
<dbReference type="PROSITE" id="PS50943">
    <property type="entry name" value="HTH_CROC1"/>
    <property type="match status" value="1"/>
</dbReference>
<protein>
    <submittedName>
        <fullName evidence="2">Helix-turn-helix transcriptional regulator</fullName>
    </submittedName>
</protein>
<dbReference type="Proteomes" id="UP000830401">
    <property type="component" value="Chromosome"/>
</dbReference>
<evidence type="ECO:0000259" key="1">
    <source>
        <dbReference type="PROSITE" id="PS50943"/>
    </source>
</evidence>
<sequence>MLLLGKRIEQFAQKRGFKPADLAAAIDVSLNYVYKLYKSEHLNTELLQKLSSALDIPMASFFQDDGASAATISQTGFANVSGTGNRQKIMPGTESTGHTNLSTNTNDLASKLADCEKDKLSLARELDITRELVRAKDEMITLLRSSRDNSN</sequence>
<accession>A0ABY4G0M8</accession>
<dbReference type="SUPFAM" id="SSF47413">
    <property type="entry name" value="lambda repressor-like DNA-binding domains"/>
    <property type="match status" value="1"/>
</dbReference>
<feature type="domain" description="HTH cro/C1-type" evidence="1">
    <location>
        <begin position="8"/>
        <end position="61"/>
    </location>
</feature>
<reference evidence="2" key="1">
    <citation type="submission" date="2022-04" db="EMBL/GenBank/DDBJ databases">
        <title>Hymenobacter sp. isolated from the air.</title>
        <authorList>
            <person name="Won M."/>
            <person name="Lee C.-M."/>
            <person name="Woen H.-Y."/>
            <person name="Kwon S.-W."/>
        </authorList>
    </citation>
    <scope>NUCLEOTIDE SEQUENCE</scope>
    <source>
        <strain evidence="2">5420S-77</strain>
    </source>
</reference>
<dbReference type="EMBL" id="CP095061">
    <property type="protein sequence ID" value="UOQ64422.1"/>
    <property type="molecule type" value="Genomic_DNA"/>
</dbReference>
<keyword evidence="3" id="KW-1185">Reference proteome</keyword>
<dbReference type="Pfam" id="PF13443">
    <property type="entry name" value="HTH_26"/>
    <property type="match status" value="1"/>
</dbReference>
<proteinExistence type="predicted"/>
<dbReference type="Gene3D" id="1.10.260.40">
    <property type="entry name" value="lambda repressor-like DNA-binding domains"/>
    <property type="match status" value="1"/>
</dbReference>
<dbReference type="CDD" id="cd00093">
    <property type="entry name" value="HTH_XRE"/>
    <property type="match status" value="1"/>
</dbReference>